<dbReference type="PANTHER" id="PTHR31713:SF96">
    <property type="entry name" value="OS02G0562300 PROTEIN"/>
    <property type="match status" value="1"/>
</dbReference>
<organism evidence="2 3">
    <name type="scientific">Chlorella vulgaris</name>
    <name type="common">Green alga</name>
    <dbReference type="NCBI Taxonomy" id="3077"/>
    <lineage>
        <taxon>Eukaryota</taxon>
        <taxon>Viridiplantae</taxon>
        <taxon>Chlorophyta</taxon>
        <taxon>core chlorophytes</taxon>
        <taxon>Trebouxiophyceae</taxon>
        <taxon>Chlorellales</taxon>
        <taxon>Chlorellaceae</taxon>
        <taxon>Chlorella clade</taxon>
        <taxon>Chlorella</taxon>
    </lineage>
</organism>
<feature type="region of interest" description="Disordered" evidence="1">
    <location>
        <begin position="438"/>
        <end position="481"/>
    </location>
</feature>
<evidence type="ECO:0000313" key="2">
    <source>
        <dbReference type="EMBL" id="KAI3433897.1"/>
    </source>
</evidence>
<comment type="caution">
    <text evidence="2">The sequence shown here is derived from an EMBL/GenBank/DDBJ whole genome shotgun (WGS) entry which is preliminary data.</text>
</comment>
<dbReference type="InterPro" id="IPR012416">
    <property type="entry name" value="CBP60"/>
</dbReference>
<proteinExistence type="predicted"/>
<keyword evidence="3" id="KW-1185">Reference proteome</keyword>
<dbReference type="GO" id="GO:0043565">
    <property type="term" value="F:sequence-specific DNA binding"/>
    <property type="evidence" value="ECO:0007669"/>
    <property type="project" value="TreeGrafter"/>
</dbReference>
<dbReference type="EMBL" id="SIDB01000004">
    <property type="protein sequence ID" value="KAI3433897.1"/>
    <property type="molecule type" value="Genomic_DNA"/>
</dbReference>
<reference evidence="2" key="1">
    <citation type="journal article" date="2019" name="Plant J.">
        <title>Chlorella vulgaris genome assembly and annotation reveals the molecular basis for metabolic acclimation to high light conditions.</title>
        <authorList>
            <person name="Cecchin M."/>
            <person name="Marcolungo L."/>
            <person name="Rossato M."/>
            <person name="Girolomoni L."/>
            <person name="Cosentino E."/>
            <person name="Cuine S."/>
            <person name="Li-Beisson Y."/>
            <person name="Delledonne M."/>
            <person name="Ballottari M."/>
        </authorList>
    </citation>
    <scope>NUCLEOTIDE SEQUENCE</scope>
    <source>
        <strain evidence="2">211/11P</strain>
    </source>
</reference>
<dbReference type="OrthoDB" id="505967at2759"/>
<evidence type="ECO:0000313" key="3">
    <source>
        <dbReference type="Proteomes" id="UP001055712"/>
    </source>
</evidence>
<sequence>MAEAEQLPSELAACPPAALEVRRSPPFSSPYPSATTRFISSFPVFHFRFVPRMQAYVQRRIRQFNSLPQLRQHLGDHAATSLETATLTLLATGCGGPAAQAGRAPPPAGPAKLALVFRHDCRHVSCADVHCLLCAQSQNRRCPRTFSAKYLAGDVLKAGCGATLRVELVDKYSGRLVELQEPLKLKLCVVDGRQCEALPGGGAAAPPSDLSQAMLLINQQKQPLLTSKQAGSDGEGRVLLDLSKGCAVLHDLVVTGSSEALLSGQRPPFALWCCVATGDGQAHSEIAPALSEGFVVATPRVRSASKRDIPKLSDHVSKLVNVGNATQAKLRDLNRAALEARLQDELQLPMASAMTVGEFKQLVEWAQQEALRCDLVKKMLKLTRGWEEARDHAMKAVAVDSRLRAFFTDSSRAAGLLIASAEGVPQLDCPLAVLHKATDSGGQPTLRATLLPKPGGQHSDPAAAAEQAEDSPQAAQQQGDEVDMRHVQAMLQQAQACWGSPRTPTGQVQLRMLQEFASLGVQMQGHLHPEAAPLPGPSPFEELLPSPTTAAAPGEGLQATQRSLQPPAVCESLTARLLRSLGGPAPPQAMMQQTDGTVDGRGSLDGRCSGGNGAGGGRSAAVPLHLQLLSSGESSSGQVELGGLGSGDPSVLPAPAQAPEALASPGVQLGLAGVGGASASAAQGVEQGIAPLPSDAQPRLSPARRLTRMPSISLFGTPLNWNAVAEMDAATGAVAAADGVAGQGDRQVSRVQSLHDMMRGAEVGPPVDWEELLRDAYRSDCSGEARLPLVELGTSGGACDPSSPCALLRMLSHASAAQEFGTGSFPGDWETPESLLGLMPADQLLQPAAAQSGAAGLECGASPDRKRQTLRLLTPEWTKRLSLSAADWAALLQIQPGPQQQQQINEQLGLASEEGPLAAPTPLPASCPADTGTMIAHESPGGVCAQLGRSSCAQLPPGAAKGERKRILSPCVSGLQGA</sequence>
<dbReference type="GO" id="GO:0005634">
    <property type="term" value="C:nucleus"/>
    <property type="evidence" value="ECO:0007669"/>
    <property type="project" value="TreeGrafter"/>
</dbReference>
<name>A0A9D4TTA8_CHLVU</name>
<dbReference type="AlphaFoldDB" id="A0A9D4TTA8"/>
<dbReference type="Proteomes" id="UP001055712">
    <property type="component" value="Unassembled WGS sequence"/>
</dbReference>
<reference evidence="2" key="2">
    <citation type="submission" date="2020-11" db="EMBL/GenBank/DDBJ databases">
        <authorList>
            <person name="Cecchin M."/>
            <person name="Marcolungo L."/>
            <person name="Rossato M."/>
            <person name="Girolomoni L."/>
            <person name="Cosentino E."/>
            <person name="Cuine S."/>
            <person name="Li-Beisson Y."/>
            <person name="Delledonne M."/>
            <person name="Ballottari M."/>
        </authorList>
    </citation>
    <scope>NUCLEOTIDE SEQUENCE</scope>
    <source>
        <strain evidence="2">211/11P</strain>
        <tissue evidence="2">Whole cell</tissue>
    </source>
</reference>
<dbReference type="PANTHER" id="PTHR31713">
    <property type="entry name" value="OS02G0177800 PROTEIN"/>
    <property type="match status" value="1"/>
</dbReference>
<gene>
    <name evidence="2" type="ORF">D9Q98_003699</name>
</gene>
<dbReference type="GO" id="GO:0080142">
    <property type="term" value="P:regulation of salicylic acid biosynthetic process"/>
    <property type="evidence" value="ECO:0007669"/>
    <property type="project" value="TreeGrafter"/>
</dbReference>
<protein>
    <submittedName>
        <fullName evidence="2">Uncharacterized protein</fullName>
    </submittedName>
</protein>
<feature type="region of interest" description="Disordered" evidence="1">
    <location>
        <begin position="527"/>
        <end position="565"/>
    </location>
</feature>
<dbReference type="GO" id="GO:0003700">
    <property type="term" value="F:DNA-binding transcription factor activity"/>
    <property type="evidence" value="ECO:0007669"/>
    <property type="project" value="TreeGrafter"/>
</dbReference>
<dbReference type="GO" id="GO:0005516">
    <property type="term" value="F:calmodulin binding"/>
    <property type="evidence" value="ECO:0007669"/>
    <property type="project" value="InterPro"/>
</dbReference>
<accession>A0A9D4TTA8</accession>
<evidence type="ECO:0000256" key="1">
    <source>
        <dbReference type="SAM" id="MobiDB-lite"/>
    </source>
</evidence>